<dbReference type="RefSeq" id="WP_377758784.1">
    <property type="nucleotide sequence ID" value="NZ_JBHRXY010000001.1"/>
</dbReference>
<evidence type="ECO:0000313" key="1">
    <source>
        <dbReference type="EMBL" id="MFC3628195.1"/>
    </source>
</evidence>
<gene>
    <name evidence="1" type="ORF">ACFOM8_01910</name>
</gene>
<accession>A0ABV7TZP4</accession>
<dbReference type="EMBL" id="JBHRXY010000001">
    <property type="protein sequence ID" value="MFC3628195.1"/>
    <property type="molecule type" value="Genomic_DNA"/>
</dbReference>
<dbReference type="Proteomes" id="UP001595539">
    <property type="component" value="Unassembled WGS sequence"/>
</dbReference>
<protein>
    <recommendedName>
        <fullName evidence="3">Minor tail protein</fullName>
    </recommendedName>
</protein>
<comment type="caution">
    <text evidence="1">The sequence shown here is derived from an EMBL/GenBank/DDBJ whole genome shotgun (WGS) entry which is preliminary data.</text>
</comment>
<keyword evidence="2" id="KW-1185">Reference proteome</keyword>
<name>A0ABV7TZP4_9RHOB</name>
<organism evidence="1 2">
    <name type="scientific">Paracoccus angustae</name>
    <dbReference type="NCBI Taxonomy" id="1671480"/>
    <lineage>
        <taxon>Bacteria</taxon>
        <taxon>Pseudomonadati</taxon>
        <taxon>Pseudomonadota</taxon>
        <taxon>Alphaproteobacteria</taxon>
        <taxon>Rhodobacterales</taxon>
        <taxon>Paracoccaceae</taxon>
        <taxon>Paracoccus</taxon>
    </lineage>
</organism>
<reference evidence="2" key="1">
    <citation type="journal article" date="2019" name="Int. J. Syst. Evol. Microbiol.">
        <title>The Global Catalogue of Microorganisms (GCM) 10K type strain sequencing project: providing services to taxonomists for standard genome sequencing and annotation.</title>
        <authorList>
            <consortium name="The Broad Institute Genomics Platform"/>
            <consortium name="The Broad Institute Genome Sequencing Center for Infectious Disease"/>
            <person name="Wu L."/>
            <person name="Ma J."/>
        </authorList>
    </citation>
    <scope>NUCLEOTIDE SEQUENCE [LARGE SCALE GENOMIC DNA]</scope>
    <source>
        <strain evidence="2">KCTC 42473</strain>
    </source>
</reference>
<evidence type="ECO:0008006" key="3">
    <source>
        <dbReference type="Google" id="ProtNLM"/>
    </source>
</evidence>
<evidence type="ECO:0000313" key="2">
    <source>
        <dbReference type="Proteomes" id="UP001595539"/>
    </source>
</evidence>
<proteinExistence type="predicted"/>
<sequence length="243" mass="26696">MVNVYAWPPVDYVAAEWTIIDPVSRSRSLITGASYISAAQRRRRVASLDVAALSADRNGAGYIEVLKRLLDGGVHLVRLHSTPINWHLDDMSDNAGRTKPVSWIVPPAEVTWLTPPATVDWWTGPGVTYGEALSGNRVRVTGLPTNMPVARPGEFVTMGGRTSMVMRPARSDGSGEAVLYLLEPLTGSGTIEIGTRETGVFEADAMPRSAQPVGQNWSYQWTFTEVFEDERGPFTEIDPWRPV</sequence>